<evidence type="ECO:0000256" key="1">
    <source>
        <dbReference type="SAM" id="MobiDB-lite"/>
    </source>
</evidence>
<reference evidence="2 3" key="1">
    <citation type="submission" date="2018-06" db="EMBL/GenBank/DDBJ databases">
        <title>Comparative genomics reveals the genomic features of Rhizophagus irregularis, R. cerebriforme, R. diaphanum and Gigaspora rosea, and their symbiotic lifestyle signature.</title>
        <authorList>
            <person name="Morin E."/>
            <person name="San Clemente H."/>
            <person name="Chen E.C.H."/>
            <person name="De La Providencia I."/>
            <person name="Hainaut M."/>
            <person name="Kuo A."/>
            <person name="Kohler A."/>
            <person name="Murat C."/>
            <person name="Tang N."/>
            <person name="Roy S."/>
            <person name="Loubradou J."/>
            <person name="Henrissat B."/>
            <person name="Grigoriev I.V."/>
            <person name="Corradi N."/>
            <person name="Roux C."/>
            <person name="Martin F.M."/>
        </authorList>
    </citation>
    <scope>NUCLEOTIDE SEQUENCE [LARGE SCALE GENOMIC DNA]</scope>
    <source>
        <strain evidence="2 3">DAOM 194757</strain>
    </source>
</reference>
<evidence type="ECO:0000313" key="3">
    <source>
        <dbReference type="Proteomes" id="UP000266673"/>
    </source>
</evidence>
<keyword evidence="3" id="KW-1185">Reference proteome</keyword>
<sequence length="173" mass="20777">MPKTYKFKNETILSIKQRVDKSKQKRPKRNNNSTTFQQSKYTFMPQQLGGTFRLSVDQTQMMNKNDQYRQYSEIHNLQQSETHQDPQIKTVNQYQMTFQDIQSLDQQFVMPAVDLVEYNFQQSETHQDPQIQTINQYQMTIQETQSLDQQFSRFALPAVDLIEYNFFENFFNL</sequence>
<name>A0A397W6J2_9GLOM</name>
<proteinExistence type="predicted"/>
<comment type="caution">
    <text evidence="2">The sequence shown here is derived from an EMBL/GenBank/DDBJ whole genome shotgun (WGS) entry which is preliminary data.</text>
</comment>
<dbReference type="EMBL" id="QKWP01000014">
    <property type="protein sequence ID" value="RIB30340.1"/>
    <property type="molecule type" value="Genomic_DNA"/>
</dbReference>
<feature type="region of interest" description="Disordered" evidence="1">
    <location>
        <begin position="18"/>
        <end position="37"/>
    </location>
</feature>
<dbReference type="OrthoDB" id="10456599at2759"/>
<protein>
    <submittedName>
        <fullName evidence="2">Uncharacterized protein</fullName>
    </submittedName>
</protein>
<dbReference type="AlphaFoldDB" id="A0A397W6J2"/>
<organism evidence="2 3">
    <name type="scientific">Gigaspora rosea</name>
    <dbReference type="NCBI Taxonomy" id="44941"/>
    <lineage>
        <taxon>Eukaryota</taxon>
        <taxon>Fungi</taxon>
        <taxon>Fungi incertae sedis</taxon>
        <taxon>Mucoromycota</taxon>
        <taxon>Glomeromycotina</taxon>
        <taxon>Glomeromycetes</taxon>
        <taxon>Diversisporales</taxon>
        <taxon>Gigasporaceae</taxon>
        <taxon>Gigaspora</taxon>
    </lineage>
</organism>
<gene>
    <name evidence="2" type="ORF">C2G38_2136379</name>
</gene>
<dbReference type="Proteomes" id="UP000266673">
    <property type="component" value="Unassembled WGS sequence"/>
</dbReference>
<evidence type="ECO:0000313" key="2">
    <source>
        <dbReference type="EMBL" id="RIB30340.1"/>
    </source>
</evidence>
<accession>A0A397W6J2</accession>